<evidence type="ECO:0000313" key="4">
    <source>
        <dbReference type="Proteomes" id="UP000199626"/>
    </source>
</evidence>
<keyword evidence="4" id="KW-1185">Reference proteome</keyword>
<gene>
    <name evidence="3" type="ORF">SAMN02927930_00748</name>
</gene>
<dbReference type="AlphaFoldDB" id="A0A1G6BEK3"/>
<dbReference type="RefSeq" id="WP_176754908.1">
    <property type="nucleotide sequence ID" value="NZ_FMXN01000003.1"/>
</dbReference>
<name>A0A1G6BEK3_9GAMM</name>
<dbReference type="PANTHER" id="PTHR43597">
    <property type="entry name" value="SULFUR ACCEPTOR PROTEIN CSDE"/>
    <property type="match status" value="1"/>
</dbReference>
<dbReference type="InterPro" id="IPR003808">
    <property type="entry name" value="Fe-S_metab-assoc_dom"/>
</dbReference>
<accession>A0A1G6BEK3</accession>
<dbReference type="PANTHER" id="PTHR43597:SF5">
    <property type="entry name" value="SUFE-LIKE PROTEIN 2, CHLOROPLASTIC"/>
    <property type="match status" value="1"/>
</dbReference>
<dbReference type="EMBL" id="FMXN01000003">
    <property type="protein sequence ID" value="SDB19006.1"/>
    <property type="molecule type" value="Genomic_DNA"/>
</dbReference>
<dbReference type="Gene3D" id="3.90.1010.10">
    <property type="match status" value="1"/>
</dbReference>
<dbReference type="Proteomes" id="UP000199626">
    <property type="component" value="Unassembled WGS sequence"/>
</dbReference>
<evidence type="ECO:0000256" key="1">
    <source>
        <dbReference type="ARBA" id="ARBA00010282"/>
    </source>
</evidence>
<proteinExistence type="inferred from homology"/>
<evidence type="ECO:0000313" key="3">
    <source>
        <dbReference type="EMBL" id="SDB19006.1"/>
    </source>
</evidence>
<reference evidence="4" key="1">
    <citation type="submission" date="2016-10" db="EMBL/GenBank/DDBJ databases">
        <authorList>
            <person name="Varghese N."/>
            <person name="Submissions S."/>
        </authorList>
    </citation>
    <scope>NUCLEOTIDE SEQUENCE [LARGE SCALE GENOMIC DNA]</scope>
    <source>
        <strain evidence="4">CGMCC 1.10824</strain>
    </source>
</reference>
<protein>
    <submittedName>
        <fullName evidence="3">Cysteine desulfuration protein SufE</fullName>
    </submittedName>
</protein>
<comment type="similarity">
    <text evidence="1">Belongs to the SufE family.</text>
</comment>
<sequence>MYGKLSELDLKQLRQALGEREQRLRYLVQLARQTKLPDDFRQSEREVFGCEARVWVQVTWSAQGLMLQLDSESRTILGLLQLLAKALQGASPAEVQAFNLTAYLQALGLTEFVSSSRRNGLQQVVQAIQRCA</sequence>
<dbReference type="STRING" id="1159017.SAMN02927930_00748"/>
<dbReference type="Pfam" id="PF02657">
    <property type="entry name" value="SufE"/>
    <property type="match status" value="1"/>
</dbReference>
<evidence type="ECO:0000259" key="2">
    <source>
        <dbReference type="Pfam" id="PF02657"/>
    </source>
</evidence>
<feature type="domain" description="Fe-S metabolism associated" evidence="2">
    <location>
        <begin position="16"/>
        <end position="130"/>
    </location>
</feature>
<dbReference type="SUPFAM" id="SSF82649">
    <property type="entry name" value="SufE/NifU"/>
    <property type="match status" value="1"/>
</dbReference>
<organism evidence="3 4">
    <name type="scientific">Pseudidiomarina indica</name>
    <dbReference type="NCBI Taxonomy" id="1159017"/>
    <lineage>
        <taxon>Bacteria</taxon>
        <taxon>Pseudomonadati</taxon>
        <taxon>Pseudomonadota</taxon>
        <taxon>Gammaproteobacteria</taxon>
        <taxon>Alteromonadales</taxon>
        <taxon>Idiomarinaceae</taxon>
        <taxon>Pseudidiomarina</taxon>
    </lineage>
</organism>